<comment type="caution">
    <text evidence="2">The sequence shown here is derived from an EMBL/GenBank/DDBJ whole genome shotgun (WGS) entry which is preliminary data.</text>
</comment>
<dbReference type="AlphaFoldDB" id="A0AAV2T4D7"/>
<proteinExistence type="predicted"/>
<gene>
    <name evidence="2" type="ORF">CDAUBV1_LOCUS2263</name>
</gene>
<accession>A0AAV2T4D7</accession>
<feature type="compositionally biased region" description="Polar residues" evidence="1">
    <location>
        <begin position="108"/>
        <end position="124"/>
    </location>
</feature>
<evidence type="ECO:0000256" key="1">
    <source>
        <dbReference type="SAM" id="MobiDB-lite"/>
    </source>
</evidence>
<sequence length="228" mass="24980">MYAPDFPGGRIMWDNLIHISKQNVFISVHVFLPDASSLSCSDSSGSAFRQGVGHLGSVIPPSSVTITTRTQPLPSSQPLPPMTQPAFYPNQVFTNDRTNLRSRDESAHPQSCLTPDSSSCDSSRPTVVFGRHMTSSTRPTTSDPSDVNTSLVVCDSRVSNCHPSHSTDDLPPPSSNINVLFPVGRETRRERDRTSWTFNTSTSTFSLVSVHFLVCSQQLRGCIIQRLA</sequence>
<organism evidence="2 3">
    <name type="scientific">Calicophoron daubneyi</name>
    <name type="common">Rumen fluke</name>
    <name type="synonym">Paramphistomum daubneyi</name>
    <dbReference type="NCBI Taxonomy" id="300641"/>
    <lineage>
        <taxon>Eukaryota</taxon>
        <taxon>Metazoa</taxon>
        <taxon>Spiralia</taxon>
        <taxon>Lophotrochozoa</taxon>
        <taxon>Platyhelminthes</taxon>
        <taxon>Trematoda</taxon>
        <taxon>Digenea</taxon>
        <taxon>Plagiorchiida</taxon>
        <taxon>Pronocephalata</taxon>
        <taxon>Paramphistomoidea</taxon>
        <taxon>Paramphistomidae</taxon>
        <taxon>Calicophoron</taxon>
    </lineage>
</organism>
<evidence type="ECO:0000313" key="3">
    <source>
        <dbReference type="Proteomes" id="UP001497525"/>
    </source>
</evidence>
<protein>
    <submittedName>
        <fullName evidence="2">Uncharacterized protein</fullName>
    </submittedName>
</protein>
<name>A0AAV2T4D7_CALDB</name>
<dbReference type="EMBL" id="CAXLJL010000064">
    <property type="protein sequence ID" value="CAL5130387.1"/>
    <property type="molecule type" value="Genomic_DNA"/>
</dbReference>
<dbReference type="Proteomes" id="UP001497525">
    <property type="component" value="Unassembled WGS sequence"/>
</dbReference>
<reference evidence="2" key="1">
    <citation type="submission" date="2024-06" db="EMBL/GenBank/DDBJ databases">
        <authorList>
            <person name="Liu X."/>
            <person name="Lenzi L."/>
            <person name="Haldenby T S."/>
            <person name="Uol C."/>
        </authorList>
    </citation>
    <scope>NUCLEOTIDE SEQUENCE</scope>
</reference>
<evidence type="ECO:0000313" key="2">
    <source>
        <dbReference type="EMBL" id="CAL5130387.1"/>
    </source>
</evidence>
<feature type="region of interest" description="Disordered" evidence="1">
    <location>
        <begin position="101"/>
        <end position="124"/>
    </location>
</feature>